<name>Q9J564_FOWPN</name>
<gene>
    <name evidence="2" type="primary">FPV168</name>
</gene>
<proteinExistence type="predicted"/>
<evidence type="ECO:0000313" key="2">
    <source>
        <dbReference type="EMBL" id="AAF44512.1"/>
    </source>
</evidence>
<organismHost>
    <name type="scientific">Vertebrata</name>
    <name type="common">vertebrates</name>
    <dbReference type="NCBI Taxonomy" id="7742"/>
</organismHost>
<feature type="region of interest" description="Disordered" evidence="1">
    <location>
        <begin position="83"/>
        <end position="207"/>
    </location>
</feature>
<reference evidence="2 3" key="1">
    <citation type="journal article" date="2000" name="J. Virol.">
        <title>The genome of fowlpox virus.</title>
        <authorList>
            <person name="Afonso C.L."/>
            <person name="Tulman E.R."/>
            <person name="Lu Z."/>
            <person name="Zsak L."/>
            <person name="Kutish G.F."/>
            <person name="Rock D.L."/>
        </authorList>
    </citation>
    <scope>NUCLEOTIDE SEQUENCE [LARGE SCALE GENOMIC DNA]</scope>
    <source>
        <strain evidence="3">NVSL</strain>
    </source>
</reference>
<keyword evidence="3" id="KW-1185">Reference proteome</keyword>
<evidence type="ECO:0000313" key="3">
    <source>
        <dbReference type="Proteomes" id="UP000008597"/>
    </source>
</evidence>
<dbReference type="KEGG" id="vg:1486716"/>
<organism evidence="2 3">
    <name type="scientific">Fowlpox virus (strain NVSL)</name>
    <name type="common">FPV</name>
    <dbReference type="NCBI Taxonomy" id="928301"/>
    <lineage>
        <taxon>Viruses</taxon>
        <taxon>Varidnaviria</taxon>
        <taxon>Bamfordvirae</taxon>
        <taxon>Nucleocytoviricota</taxon>
        <taxon>Pokkesviricetes</taxon>
        <taxon>Chitovirales</taxon>
        <taxon>Poxviridae</taxon>
        <taxon>Chordopoxvirinae</taxon>
        <taxon>Avipoxvirus</taxon>
        <taxon>Avipoxvirus fowlpox</taxon>
        <taxon>Fowlpox virus</taxon>
    </lineage>
</organism>
<accession>Q9J564</accession>
<protein>
    <submittedName>
        <fullName evidence="2">ORF FPV168 Immunodominant virion protein</fullName>
    </submittedName>
</protein>
<sequence length="288" mass="30875">MAENFHKDFISRIKRNVSNNPEIFSEKLDEDDSRNEKESIVDEYNTDDSRSIQDRMISILRSNDTAGIFTSFLNRFNNQQSSNLPYPQNLGPPSYNSSTTLPSTSGNQGTSSSVSGLAPQGTSSSVSGLAPQGTSSSVSGLAPQGTSSSVSGLAPQGLSSLSSNIGLQGPSSLSSNSSFGPQTTSSSGSSFGPQTPSSSSSSSTLVPSSNIQQSQVLTLPSSTPLWIRNLHDKYIDILPPIKVPLSNSNKIDKQMFFDEVITWINIYLQEKGIMLPDDIRELRDAIIP</sequence>
<dbReference type="EMBL" id="AF198100">
    <property type="protein sequence ID" value="AAF44512.1"/>
    <property type="molecule type" value="Genomic_DNA"/>
</dbReference>
<dbReference type="RefSeq" id="NP_039131.1">
    <property type="nucleotide sequence ID" value="NC_002188.1"/>
</dbReference>
<evidence type="ECO:0000256" key="1">
    <source>
        <dbReference type="SAM" id="MobiDB-lite"/>
    </source>
</evidence>
<dbReference type="GeneID" id="1486716"/>
<feature type="compositionally biased region" description="Polar residues" evidence="1">
    <location>
        <begin position="94"/>
        <end position="170"/>
    </location>
</feature>
<dbReference type="Proteomes" id="UP000008597">
    <property type="component" value="Segment"/>
</dbReference>
<feature type="compositionally biased region" description="Low complexity" evidence="1">
    <location>
        <begin position="171"/>
        <end position="207"/>
    </location>
</feature>